<organism evidence="2 3">
    <name type="scientific">Spodoptera exigua</name>
    <name type="common">Beet armyworm</name>
    <name type="synonym">Noctua fulgens</name>
    <dbReference type="NCBI Taxonomy" id="7107"/>
    <lineage>
        <taxon>Eukaryota</taxon>
        <taxon>Metazoa</taxon>
        <taxon>Ecdysozoa</taxon>
        <taxon>Arthropoda</taxon>
        <taxon>Hexapoda</taxon>
        <taxon>Insecta</taxon>
        <taxon>Pterygota</taxon>
        <taxon>Neoptera</taxon>
        <taxon>Endopterygota</taxon>
        <taxon>Lepidoptera</taxon>
        <taxon>Glossata</taxon>
        <taxon>Ditrysia</taxon>
        <taxon>Noctuoidea</taxon>
        <taxon>Noctuidae</taxon>
        <taxon>Amphipyrinae</taxon>
        <taxon>Spodoptera</taxon>
    </lineage>
</organism>
<dbReference type="EMBL" id="JACKWZ010000045">
    <property type="protein sequence ID" value="KAF9419225.1"/>
    <property type="molecule type" value="Genomic_DNA"/>
</dbReference>
<proteinExistence type="predicted"/>
<feature type="region of interest" description="Disordered" evidence="1">
    <location>
        <begin position="36"/>
        <end position="59"/>
    </location>
</feature>
<evidence type="ECO:0000313" key="2">
    <source>
        <dbReference type="EMBL" id="KAF9419225.1"/>
    </source>
</evidence>
<keyword evidence="3" id="KW-1185">Reference proteome</keyword>
<dbReference type="Proteomes" id="UP000648187">
    <property type="component" value="Unassembled WGS sequence"/>
</dbReference>
<accession>A0A835GIT7</accession>
<evidence type="ECO:0000256" key="1">
    <source>
        <dbReference type="SAM" id="MobiDB-lite"/>
    </source>
</evidence>
<sequence length="59" mass="6631">MDYFGSKRLWLLGISWHCSSRRFPAPWLRSDCWGRRAARTGGRTPPPGRCSSPAPCPSP</sequence>
<evidence type="ECO:0000313" key="3">
    <source>
        <dbReference type="Proteomes" id="UP000648187"/>
    </source>
</evidence>
<comment type="caution">
    <text evidence="2">The sequence shown here is derived from an EMBL/GenBank/DDBJ whole genome shotgun (WGS) entry which is preliminary data.</text>
</comment>
<gene>
    <name evidence="2" type="ORF">HW555_004152</name>
</gene>
<protein>
    <submittedName>
        <fullName evidence="2">Uncharacterized protein</fullName>
    </submittedName>
</protein>
<reference evidence="2" key="1">
    <citation type="submission" date="2020-08" db="EMBL/GenBank/DDBJ databases">
        <title>Spodoptera exigua strain:BAW_Kor-Di-RS1 Genome sequencing and assembly.</title>
        <authorList>
            <person name="Kim J."/>
            <person name="Nam H.Y."/>
            <person name="Kwon M."/>
            <person name="Choi J.H."/>
            <person name="Cho S.R."/>
            <person name="Kim G.-H."/>
        </authorList>
    </citation>
    <scope>NUCLEOTIDE SEQUENCE</scope>
    <source>
        <strain evidence="2">BAW_Kor-Di-RS1</strain>
        <tissue evidence="2">Whole-body</tissue>
    </source>
</reference>
<dbReference type="AlphaFoldDB" id="A0A835GIT7"/>
<feature type="compositionally biased region" description="Pro residues" evidence="1">
    <location>
        <begin position="44"/>
        <end position="59"/>
    </location>
</feature>
<name>A0A835GIT7_SPOEX</name>